<reference evidence="4" key="1">
    <citation type="journal article" date="2015" name="BMC Genomics">
        <title>Genomic and transcriptomic analysis of the endophytic fungus Pestalotiopsis fici reveals its lifestyle and high potential for synthesis of natural products.</title>
        <authorList>
            <person name="Wang X."/>
            <person name="Zhang X."/>
            <person name="Liu L."/>
            <person name="Xiang M."/>
            <person name="Wang W."/>
            <person name="Sun X."/>
            <person name="Che Y."/>
            <person name="Guo L."/>
            <person name="Liu G."/>
            <person name="Guo L."/>
            <person name="Wang C."/>
            <person name="Yin W.B."/>
            <person name="Stadler M."/>
            <person name="Zhang X."/>
            <person name="Liu X."/>
        </authorList>
    </citation>
    <scope>NUCLEOTIDE SEQUENCE [LARGE SCALE GENOMIC DNA]</scope>
    <source>
        <strain evidence="4">W106-1 / CGMCC3.15140</strain>
    </source>
</reference>
<protein>
    <submittedName>
        <fullName evidence="3">Uncharacterized protein</fullName>
    </submittedName>
</protein>
<dbReference type="eggNOG" id="ENOG502S4VH">
    <property type="taxonomic scope" value="Eukaryota"/>
</dbReference>
<dbReference type="GeneID" id="19275665"/>
<keyword evidence="4" id="KW-1185">Reference proteome</keyword>
<feature type="compositionally biased region" description="Pro residues" evidence="2">
    <location>
        <begin position="153"/>
        <end position="162"/>
    </location>
</feature>
<dbReference type="RefSeq" id="XP_007837424.1">
    <property type="nucleotide sequence ID" value="XM_007839233.1"/>
</dbReference>
<evidence type="ECO:0000256" key="2">
    <source>
        <dbReference type="SAM" id="MobiDB-lite"/>
    </source>
</evidence>
<keyword evidence="1" id="KW-0175">Coiled coil</keyword>
<proteinExistence type="predicted"/>
<dbReference type="OrthoDB" id="3925971at2759"/>
<dbReference type="CDD" id="cd20273">
    <property type="entry name" value="Complex1_LYR_unchar"/>
    <property type="match status" value="1"/>
</dbReference>
<evidence type="ECO:0000313" key="4">
    <source>
        <dbReference type="Proteomes" id="UP000030651"/>
    </source>
</evidence>
<dbReference type="AlphaFoldDB" id="W3WXM3"/>
<sequence>MPPHRWTSSNSFFVPARSSRHRTACLALYRALLEASPKVPLPVDLKTAWGNKRHPIANVIRRAFIKNRNDTSPRLVYPALEAGYRMLDTLSKAANPDTPEYDSILTFLRKRLAERNHVLQQKEAHPPHSKTPRKPSSAPNPSTIPLLVKTTPAPTPENPKPKPTYASEVRPRPSSDLPPGKKRRIPVLDMAREYPFLRLGRPQSPTLDRVLTQKNKARVQMLDRLRDWNDDDSTLIGVADCREEDHWDRLVLDLLDREGQGQQNGFTRRVQHGSSELSFMNTLHTNGITHVLQALTADREDAVARADAMRQIIKEEKAMAALEKAQDHENRRRRWEARMTAEHGAGWEDIIAEQKRQRDEARAALMRLPEKERIAVVRKRRLERRVRLEQEEKERLATVD</sequence>
<dbReference type="HOGENOM" id="CLU_042937_0_0_1"/>
<accession>W3WXM3</accession>
<feature type="region of interest" description="Disordered" evidence="2">
    <location>
        <begin position="119"/>
        <end position="183"/>
    </location>
</feature>
<evidence type="ECO:0000313" key="3">
    <source>
        <dbReference type="EMBL" id="ETS78590.1"/>
    </source>
</evidence>
<dbReference type="STRING" id="1229662.W3WXM3"/>
<evidence type="ECO:0000256" key="1">
    <source>
        <dbReference type="SAM" id="Coils"/>
    </source>
</evidence>
<feature type="coiled-coil region" evidence="1">
    <location>
        <begin position="305"/>
        <end position="338"/>
    </location>
</feature>
<dbReference type="InterPro" id="IPR046896">
    <property type="entry name" value="Cup1-like_N"/>
</dbReference>
<organism evidence="3 4">
    <name type="scientific">Pestalotiopsis fici (strain W106-1 / CGMCC3.15140)</name>
    <dbReference type="NCBI Taxonomy" id="1229662"/>
    <lineage>
        <taxon>Eukaryota</taxon>
        <taxon>Fungi</taxon>
        <taxon>Dikarya</taxon>
        <taxon>Ascomycota</taxon>
        <taxon>Pezizomycotina</taxon>
        <taxon>Sordariomycetes</taxon>
        <taxon>Xylariomycetidae</taxon>
        <taxon>Amphisphaeriales</taxon>
        <taxon>Sporocadaceae</taxon>
        <taxon>Pestalotiopsis</taxon>
    </lineage>
</organism>
<name>W3WXM3_PESFW</name>
<dbReference type="OMA" id="FEGRERW"/>
<dbReference type="InParanoid" id="W3WXM3"/>
<dbReference type="EMBL" id="KI912115">
    <property type="protein sequence ID" value="ETS78590.1"/>
    <property type="molecule type" value="Genomic_DNA"/>
</dbReference>
<gene>
    <name evidence="3" type="ORF">PFICI_10652</name>
</gene>
<dbReference type="KEGG" id="pfy:PFICI_10652"/>
<dbReference type="Proteomes" id="UP000030651">
    <property type="component" value="Unassembled WGS sequence"/>
</dbReference>